<evidence type="ECO:0000256" key="8">
    <source>
        <dbReference type="ARBA" id="ARBA00023239"/>
    </source>
</evidence>
<comment type="caution">
    <text evidence="12">The sequence shown here is derived from an EMBL/GenBank/DDBJ whole genome shotgun (WGS) entry which is preliminary data.</text>
</comment>
<comment type="similarity">
    <text evidence="4 10">Belongs to the polysaccharide lyase 3 family.</text>
</comment>
<feature type="compositionally biased region" description="Acidic residues" evidence="11">
    <location>
        <begin position="72"/>
        <end position="110"/>
    </location>
</feature>
<organism evidence="12 13">
    <name type="scientific">Pseudocercospora musae</name>
    <dbReference type="NCBI Taxonomy" id="113226"/>
    <lineage>
        <taxon>Eukaryota</taxon>
        <taxon>Fungi</taxon>
        <taxon>Dikarya</taxon>
        <taxon>Ascomycota</taxon>
        <taxon>Pezizomycotina</taxon>
        <taxon>Dothideomycetes</taxon>
        <taxon>Dothideomycetidae</taxon>
        <taxon>Mycosphaerellales</taxon>
        <taxon>Mycosphaerellaceae</taxon>
        <taxon>Pseudocercospora</taxon>
    </lineage>
</organism>
<comment type="cofactor">
    <cofactor evidence="2 10">
        <name>Ca(2+)</name>
        <dbReference type="ChEBI" id="CHEBI:29108"/>
    </cofactor>
</comment>
<dbReference type="InterPro" id="IPR012334">
    <property type="entry name" value="Pectin_lyas_fold"/>
</dbReference>
<evidence type="ECO:0000313" key="12">
    <source>
        <dbReference type="EMBL" id="KXT13496.1"/>
    </source>
</evidence>
<evidence type="ECO:0000256" key="10">
    <source>
        <dbReference type="RuleBase" id="RU367009"/>
    </source>
</evidence>
<evidence type="ECO:0000256" key="1">
    <source>
        <dbReference type="ARBA" id="ARBA00000695"/>
    </source>
</evidence>
<dbReference type="EMBL" id="LFZO01000116">
    <property type="protein sequence ID" value="KXT13496.1"/>
    <property type="molecule type" value="Genomic_DNA"/>
</dbReference>
<dbReference type="Gene3D" id="2.160.20.10">
    <property type="entry name" value="Single-stranded right-handed beta-helix, Pectin lyase-like"/>
    <property type="match status" value="1"/>
</dbReference>
<keyword evidence="8 10" id="KW-0456">Lyase</keyword>
<reference evidence="12 13" key="1">
    <citation type="submission" date="2015-07" db="EMBL/GenBank/DDBJ databases">
        <title>Comparative genomics of the Sigatoka disease complex on banana suggests a link between parallel evolutionary changes in Pseudocercospora fijiensis and Pseudocercospora eumusae and increased virulence on the banana host.</title>
        <authorList>
            <person name="Chang T.-C."/>
            <person name="Salvucci A."/>
            <person name="Crous P.W."/>
            <person name="Stergiopoulos I."/>
        </authorList>
    </citation>
    <scope>NUCLEOTIDE SEQUENCE [LARGE SCALE GENOMIC DNA]</scope>
    <source>
        <strain evidence="12 13">CBS 116634</strain>
    </source>
</reference>
<comment type="subcellular location">
    <subcellularLocation>
        <location evidence="3 10">Secreted</location>
    </subcellularLocation>
</comment>
<dbReference type="STRING" id="113226.A0A139IG24"/>
<dbReference type="InterPro" id="IPR004898">
    <property type="entry name" value="Pectate_lyase_PlyH/PlyE-like"/>
</dbReference>
<evidence type="ECO:0000256" key="6">
    <source>
        <dbReference type="ARBA" id="ARBA00022729"/>
    </source>
</evidence>
<dbReference type="EC" id="4.2.2.2" evidence="10"/>
<dbReference type="SUPFAM" id="SSF51126">
    <property type="entry name" value="Pectin lyase-like"/>
    <property type="match status" value="1"/>
</dbReference>
<comment type="catalytic activity">
    <reaction evidence="1 10">
        <text>Eliminative cleavage of (1-&gt;4)-alpha-D-galacturonan to give oligosaccharides with 4-deoxy-alpha-D-galact-4-enuronosyl groups at their non-reducing ends.</text>
        <dbReference type="EC" id="4.2.2.2"/>
    </reaction>
</comment>
<name>A0A139IG24_9PEZI</name>
<dbReference type="Pfam" id="PF03211">
    <property type="entry name" value="Pectate_lyase"/>
    <property type="match status" value="1"/>
</dbReference>
<feature type="region of interest" description="Disordered" evidence="11">
    <location>
        <begin position="35"/>
        <end position="157"/>
    </location>
</feature>
<dbReference type="PANTHER" id="PTHR33407">
    <property type="entry name" value="PECTATE LYASE F-RELATED"/>
    <property type="match status" value="1"/>
</dbReference>
<dbReference type="Proteomes" id="UP000073492">
    <property type="component" value="Unassembled WGS sequence"/>
</dbReference>
<dbReference type="AlphaFoldDB" id="A0A139IG24"/>
<evidence type="ECO:0000256" key="7">
    <source>
        <dbReference type="ARBA" id="ARBA00022837"/>
    </source>
</evidence>
<evidence type="ECO:0000256" key="11">
    <source>
        <dbReference type="SAM" id="MobiDB-lite"/>
    </source>
</evidence>
<keyword evidence="7 10" id="KW-0106">Calcium</keyword>
<protein>
    <recommendedName>
        <fullName evidence="10">Pectate lyase</fullName>
        <ecNumber evidence="10">4.2.2.2</ecNumber>
    </recommendedName>
</protein>
<dbReference type="PANTHER" id="PTHR33407:SF9">
    <property type="entry name" value="PECTATE LYASE F-RELATED"/>
    <property type="match status" value="1"/>
</dbReference>
<feature type="compositionally biased region" description="Low complexity" evidence="11">
    <location>
        <begin position="111"/>
        <end position="157"/>
    </location>
</feature>
<evidence type="ECO:0000256" key="4">
    <source>
        <dbReference type="ARBA" id="ARBA00006463"/>
    </source>
</evidence>
<sequence>MQYIIPAFVALAISANAAPHQWHFPSGFPAPPAPVPGASGLVPTGTGVALPTGTGFPAPPSSNNTVTRAAADDDEDEEEEEEESSSSSDEEEEEEEESSGSSDEEEEEESGSSSSTSTSGFSNSTASSSGSTVTSAVGVSDASSASSGGSLPASSGSSALDAVQTIAAGKSFDGGMVMYDRGVECSGQSEGGSSDAVFYLEAGASLSNVIIGPNQAEGVHCFGGCTLTNVWWSAVCEDAFTIKEQDAGATTTITGGGAFGAEDKVLQHNGGGTLSVSGFTVETFGKLYRSCGNCDEMFERHVILDDITATDGKTLAGINSNYGDTATFTNVVASGVGDICVEYEGNDTGAEPEEISSGPSDYCIYSTSDVGSS</sequence>
<proteinExistence type="inferred from homology"/>
<accession>A0A139IG24</accession>
<dbReference type="InterPro" id="IPR011050">
    <property type="entry name" value="Pectin_lyase_fold/virulence"/>
</dbReference>
<evidence type="ECO:0000313" key="13">
    <source>
        <dbReference type="Proteomes" id="UP000073492"/>
    </source>
</evidence>
<evidence type="ECO:0000256" key="2">
    <source>
        <dbReference type="ARBA" id="ARBA00001913"/>
    </source>
</evidence>
<evidence type="ECO:0000256" key="5">
    <source>
        <dbReference type="ARBA" id="ARBA00022525"/>
    </source>
</evidence>
<dbReference type="OrthoDB" id="441042at2759"/>
<keyword evidence="6" id="KW-0732">Signal</keyword>
<dbReference type="GO" id="GO:0045490">
    <property type="term" value="P:pectin catabolic process"/>
    <property type="evidence" value="ECO:0007669"/>
    <property type="project" value="TreeGrafter"/>
</dbReference>
<keyword evidence="13" id="KW-1185">Reference proteome</keyword>
<comment type="function">
    <text evidence="9 10">Pectinolytic enzyme consist of four classes of enzymes: pectin lyase, polygalacturonase, pectin methylesterase and rhamnogalacturonase. Among pectinolytic enzymes, pectin lyase is the most important in depolymerization of pectin, since it cleaves internal glycosidic bonds of highly methylated pectins. Favors pectate, the anion, over pectin, the methyl ester.</text>
</comment>
<gene>
    <name evidence="12" type="ORF">AC579_8632</name>
</gene>
<evidence type="ECO:0000256" key="9">
    <source>
        <dbReference type="ARBA" id="ARBA00025679"/>
    </source>
</evidence>
<evidence type="ECO:0000256" key="3">
    <source>
        <dbReference type="ARBA" id="ARBA00004613"/>
    </source>
</evidence>
<dbReference type="GO" id="GO:0030570">
    <property type="term" value="F:pectate lyase activity"/>
    <property type="evidence" value="ECO:0007669"/>
    <property type="project" value="UniProtKB-UniRule"/>
</dbReference>
<keyword evidence="5 10" id="KW-0964">Secreted</keyword>
<dbReference type="GO" id="GO:0005576">
    <property type="term" value="C:extracellular region"/>
    <property type="evidence" value="ECO:0007669"/>
    <property type="project" value="UniProtKB-SubCell"/>
</dbReference>